<feature type="compositionally biased region" description="Basic and acidic residues" evidence="1">
    <location>
        <begin position="124"/>
        <end position="138"/>
    </location>
</feature>
<feature type="non-terminal residue" evidence="2">
    <location>
        <position position="309"/>
    </location>
</feature>
<feature type="compositionally biased region" description="Basic residues" evidence="1">
    <location>
        <begin position="147"/>
        <end position="169"/>
    </location>
</feature>
<dbReference type="AlphaFoldDB" id="A0A6J4RUU0"/>
<feature type="compositionally biased region" description="Basic residues" evidence="1">
    <location>
        <begin position="228"/>
        <end position="244"/>
    </location>
</feature>
<feature type="compositionally biased region" description="Gly residues" evidence="1">
    <location>
        <begin position="170"/>
        <end position="193"/>
    </location>
</feature>
<name>A0A6J4RUU0_9ACTN</name>
<dbReference type="EMBL" id="CADCVO010000119">
    <property type="protein sequence ID" value="CAA9475746.1"/>
    <property type="molecule type" value="Genomic_DNA"/>
</dbReference>
<gene>
    <name evidence="2" type="ORF">AVDCRST_MAG13-804</name>
</gene>
<feature type="compositionally biased region" description="Low complexity" evidence="1">
    <location>
        <begin position="18"/>
        <end position="30"/>
    </location>
</feature>
<feature type="non-terminal residue" evidence="2">
    <location>
        <position position="1"/>
    </location>
</feature>
<proteinExistence type="predicted"/>
<accession>A0A6J4RUU0</accession>
<protein>
    <submittedName>
        <fullName evidence="2">Uncharacterized protein</fullName>
    </submittedName>
</protein>
<feature type="region of interest" description="Disordered" evidence="1">
    <location>
        <begin position="1"/>
        <end position="309"/>
    </location>
</feature>
<evidence type="ECO:0000313" key="2">
    <source>
        <dbReference type="EMBL" id="CAA9475746.1"/>
    </source>
</evidence>
<organism evidence="2">
    <name type="scientific">uncultured Solirubrobacteraceae bacterium</name>
    <dbReference type="NCBI Taxonomy" id="1162706"/>
    <lineage>
        <taxon>Bacteria</taxon>
        <taxon>Bacillati</taxon>
        <taxon>Actinomycetota</taxon>
        <taxon>Thermoleophilia</taxon>
        <taxon>Solirubrobacterales</taxon>
        <taxon>Solirubrobacteraceae</taxon>
        <taxon>environmental samples</taxon>
    </lineage>
</organism>
<feature type="compositionally biased region" description="Basic residues" evidence="1">
    <location>
        <begin position="292"/>
        <end position="309"/>
    </location>
</feature>
<reference evidence="2" key="1">
    <citation type="submission" date="2020-02" db="EMBL/GenBank/DDBJ databases">
        <authorList>
            <person name="Meier V. D."/>
        </authorList>
    </citation>
    <scope>NUCLEOTIDE SEQUENCE</scope>
    <source>
        <strain evidence="2">AVDCRST_MAG13</strain>
    </source>
</reference>
<evidence type="ECO:0000256" key="1">
    <source>
        <dbReference type="SAM" id="MobiDB-lite"/>
    </source>
</evidence>
<feature type="compositionally biased region" description="Low complexity" evidence="1">
    <location>
        <begin position="62"/>
        <end position="77"/>
    </location>
</feature>
<feature type="compositionally biased region" description="Basic residues" evidence="1">
    <location>
        <begin position="46"/>
        <end position="61"/>
    </location>
</feature>
<sequence length="309" mass="32120">GIAPEPRPPRRPAGGGARPRAAAGPAQAPRGGRGRGRRGPQLLGHGARRARRPRPRAHRRGGALLRRVGIRGVVAGRAHLRHRHGGPGVPPGVGGDPHDGGRAGRPRGPGLRRGRAHRPLAPAARRDVAARHALDARGSRLPAAPRGRGRAARAARRPGGRAALGHRGHGGAGARGGRPPGLRGGGARPGPRGGLRALRPAPRRPAPGRPELSAALAHGRGGALRDPRRVRRGPPGRRRARPARGARPLPAAGHGDRARAARGSRGHDVPGLWDAGPRGPRALPPVEQDRPGRRHLCARRGRGPLGRRV</sequence>